<name>A0A1T2XXR8_PSEFL</name>
<dbReference type="AlphaFoldDB" id="A0A1T2XXR8"/>
<gene>
    <name evidence="1" type="ORF">BFW87_28400</name>
</gene>
<sequence>MDGLFDLALSPQTLPLSSMNFSAAELSEREDLLRLGDSELVSELLGILQSPSYQAQPSASTPVSLSELSLLGQWGDVYSKAINHVEFLAWADRQQLDFATLRVRLGTLTGNNSVTATHHRFTLADESGWWKVANPITFIAQLLDPAELGMPYLGHRTSNATRQLSLDRVLAFYGYPLPANRLQTQVIVEELSAADAFPSIDHLGRNRSLIHGERLSQQLDFAQLADALQALTPFEGFALFSTRLHLTSGSLLSRTLKEAAQHLKLIIEDDGDEGVSAASGLYYFDPAQRAICVLPTLNEGTTQTHELRPENPGIRWHTLQRLADKLATRIYPDHSLSLAACMQVYGIERVTTADELTALVACLRQWPMPPTPTLYAAARSLDERYIYTRFIGVLNDRYSLRHALFKMVSAGVLNGPQGLDAIIPIDADTLPTQLLPGRRQLQALVDHPEFVAILVQQRIAPTSHVLLSVEKGIGAKDVDGHWKSLSTVVMANAKLAPMVRLLATVATQLGGELRTNDAISLRQALRLYAIPLPASLEAARLSARRRVISLPHPLYESNYWRALSPAMPEQPIGWTLSEPDRQQVIATSRQFLPDADQSLFSYLCGALLRDKSPVDIRAEADLLMSRLIASPLAQQLARQLVQAVQWQGSEASDPGGHAGRSALLWAALILSLDPDASLHATRINGMDWAAPYFWGESVAFVRRNVETSFRSLDRGAAALAAHLMLCGQAPYLLVRDIPDTLPFLCTQTWVLFQQYATYLEQRLPGGARQMSHDEMLYLAYLPPHGKWSLFLDSAHATPAILAWAAANGIVPRSERYSVNQMNLAIAELNSLRARLRTAEEAFTAQVPTQRSVALEVLKKVYPQVDSLENLVWEWSAQDEESAALASLHAGRKYAFVDLYMANELVASSTHWQSSDVQLKYATLAPRFVQLAPFNQVLAPAFDAHLNKLQSAYVDYLCSALPARSLDERETLEFGKVECFALRSAAGAVGAFGLIVCASFYKTRHVYECFPKYLLLRRRRDLAYSLLVNAVASDSQTVADLAVEWPAYATGAEPSTTLPATRWPDLRIGRLDTVLAEIEVLPPADAKGHRIPRSLDSTRSRALAALITGHYLQEGSRLLAQARLAQTLEQISSGNDPWADYLLSMSLAAK</sequence>
<comment type="caution">
    <text evidence="1">The sequence shown here is derived from an EMBL/GenBank/DDBJ whole genome shotgun (WGS) entry which is preliminary data.</text>
</comment>
<protein>
    <submittedName>
        <fullName evidence="1">Uncharacterized protein</fullName>
    </submittedName>
</protein>
<reference evidence="1 2" key="1">
    <citation type="submission" date="2016-12" db="EMBL/GenBank/DDBJ databases">
        <title>Draft genome sequences of seven strains of Pseudomonas fluorescens that produce 4-formylaminooxyvinylglycine.</title>
        <authorList>
            <person name="Okrent R.A."/>
            <person name="Manning V.A."/>
            <person name="Trippe K.M."/>
        </authorList>
    </citation>
    <scope>NUCLEOTIDE SEQUENCE [LARGE SCALE GENOMIC DNA]</scope>
    <source>
        <strain evidence="1 2">P5A</strain>
    </source>
</reference>
<dbReference type="OrthoDB" id="6761402at2"/>
<proteinExistence type="predicted"/>
<dbReference type="EMBL" id="MSDF01000057">
    <property type="protein sequence ID" value="OPA84654.1"/>
    <property type="molecule type" value="Genomic_DNA"/>
</dbReference>
<organism evidence="1 2">
    <name type="scientific">Pseudomonas fluorescens</name>
    <dbReference type="NCBI Taxonomy" id="294"/>
    <lineage>
        <taxon>Bacteria</taxon>
        <taxon>Pseudomonadati</taxon>
        <taxon>Pseudomonadota</taxon>
        <taxon>Gammaproteobacteria</taxon>
        <taxon>Pseudomonadales</taxon>
        <taxon>Pseudomonadaceae</taxon>
        <taxon>Pseudomonas</taxon>
    </lineage>
</organism>
<dbReference type="RefSeq" id="WP_078743043.1">
    <property type="nucleotide sequence ID" value="NZ_MSDF01000057.1"/>
</dbReference>
<dbReference type="Proteomes" id="UP000190965">
    <property type="component" value="Unassembled WGS sequence"/>
</dbReference>
<evidence type="ECO:0000313" key="2">
    <source>
        <dbReference type="Proteomes" id="UP000190965"/>
    </source>
</evidence>
<evidence type="ECO:0000313" key="1">
    <source>
        <dbReference type="EMBL" id="OPA84654.1"/>
    </source>
</evidence>
<accession>A0A1T2XXR8</accession>